<proteinExistence type="predicted"/>
<name>X1K4Y5_9ZZZZ</name>
<organism evidence="1">
    <name type="scientific">marine sediment metagenome</name>
    <dbReference type="NCBI Taxonomy" id="412755"/>
    <lineage>
        <taxon>unclassified sequences</taxon>
        <taxon>metagenomes</taxon>
        <taxon>ecological metagenomes</taxon>
    </lineage>
</organism>
<feature type="non-terminal residue" evidence="1">
    <location>
        <position position="1"/>
    </location>
</feature>
<dbReference type="EMBL" id="BARU01043809">
    <property type="protein sequence ID" value="GAH85329.1"/>
    <property type="molecule type" value="Genomic_DNA"/>
</dbReference>
<accession>X1K4Y5</accession>
<reference evidence="1" key="1">
    <citation type="journal article" date="2014" name="Front. Microbiol.">
        <title>High frequency of phylogenetically diverse reductive dehalogenase-homologous genes in deep subseafloor sedimentary metagenomes.</title>
        <authorList>
            <person name="Kawai M."/>
            <person name="Futagami T."/>
            <person name="Toyoda A."/>
            <person name="Takaki Y."/>
            <person name="Nishi S."/>
            <person name="Hori S."/>
            <person name="Arai W."/>
            <person name="Tsubouchi T."/>
            <person name="Morono Y."/>
            <person name="Uchiyama I."/>
            <person name="Ito T."/>
            <person name="Fujiyama A."/>
            <person name="Inagaki F."/>
            <person name="Takami H."/>
        </authorList>
    </citation>
    <scope>NUCLEOTIDE SEQUENCE</scope>
    <source>
        <strain evidence="1">Expedition CK06-06</strain>
    </source>
</reference>
<protein>
    <submittedName>
        <fullName evidence="1">Uncharacterized protein</fullName>
    </submittedName>
</protein>
<evidence type="ECO:0000313" key="1">
    <source>
        <dbReference type="EMBL" id="GAH85329.1"/>
    </source>
</evidence>
<dbReference type="AlphaFoldDB" id="X1K4Y5"/>
<sequence length="67" mass="7988">SNQNHILDTFRLFFQNRPSYSFLSNFTVSYAIRVGLIHFRDLENQVPIEKEEVIAILNELINERVDY</sequence>
<comment type="caution">
    <text evidence="1">The sequence shown here is derived from an EMBL/GenBank/DDBJ whole genome shotgun (WGS) entry which is preliminary data.</text>
</comment>
<gene>
    <name evidence="1" type="ORF">S03H2_67005</name>
</gene>